<evidence type="ECO:0000256" key="1">
    <source>
        <dbReference type="ARBA" id="ARBA00004651"/>
    </source>
</evidence>
<evidence type="ECO:0000256" key="4">
    <source>
        <dbReference type="ARBA" id="ARBA00022989"/>
    </source>
</evidence>
<evidence type="ECO:0000259" key="7">
    <source>
        <dbReference type="PROSITE" id="PS50112"/>
    </source>
</evidence>
<feature type="domain" description="PAS" evidence="7">
    <location>
        <begin position="466"/>
        <end position="500"/>
    </location>
</feature>
<dbReference type="InterPro" id="IPR043128">
    <property type="entry name" value="Rev_trsase/Diguanyl_cyclase"/>
</dbReference>
<feature type="domain" description="PAC" evidence="8">
    <location>
        <begin position="387"/>
        <end position="439"/>
    </location>
</feature>
<feature type="transmembrane region" description="Helical" evidence="6">
    <location>
        <begin position="101"/>
        <end position="123"/>
    </location>
</feature>
<dbReference type="CDD" id="cd00130">
    <property type="entry name" value="PAS"/>
    <property type="match status" value="3"/>
</dbReference>
<evidence type="ECO:0000256" key="6">
    <source>
        <dbReference type="SAM" id="Phobius"/>
    </source>
</evidence>
<dbReference type="Pfam" id="PF05231">
    <property type="entry name" value="MASE1"/>
    <property type="match status" value="1"/>
</dbReference>
<dbReference type="NCBIfam" id="TIGR00229">
    <property type="entry name" value="sensory_box"/>
    <property type="match status" value="2"/>
</dbReference>
<dbReference type="Pfam" id="PF13426">
    <property type="entry name" value="PAS_9"/>
    <property type="match status" value="1"/>
</dbReference>
<evidence type="ECO:0000256" key="3">
    <source>
        <dbReference type="ARBA" id="ARBA00022692"/>
    </source>
</evidence>
<organism evidence="10 11">
    <name type="scientific">Kineosporia babensis</name>
    <dbReference type="NCBI Taxonomy" id="499548"/>
    <lineage>
        <taxon>Bacteria</taxon>
        <taxon>Bacillati</taxon>
        <taxon>Actinomycetota</taxon>
        <taxon>Actinomycetes</taxon>
        <taxon>Kineosporiales</taxon>
        <taxon>Kineosporiaceae</taxon>
        <taxon>Kineosporia</taxon>
    </lineage>
</organism>
<dbReference type="PROSITE" id="PS51257">
    <property type="entry name" value="PROKAR_LIPOPROTEIN"/>
    <property type="match status" value="1"/>
</dbReference>
<accession>A0A9X1SUW0</accession>
<evidence type="ECO:0000313" key="10">
    <source>
        <dbReference type="EMBL" id="MCD5312160.1"/>
    </source>
</evidence>
<dbReference type="SMART" id="SM00086">
    <property type="entry name" value="PAC"/>
    <property type="match status" value="3"/>
</dbReference>
<dbReference type="Pfam" id="PF08448">
    <property type="entry name" value="PAS_4"/>
    <property type="match status" value="1"/>
</dbReference>
<dbReference type="InterPro" id="IPR000160">
    <property type="entry name" value="GGDEF_dom"/>
</dbReference>
<feature type="transmembrane region" description="Helical" evidence="6">
    <location>
        <begin position="251"/>
        <end position="268"/>
    </location>
</feature>
<dbReference type="InterPro" id="IPR029787">
    <property type="entry name" value="Nucleotide_cyclase"/>
</dbReference>
<dbReference type="Pfam" id="PF08447">
    <property type="entry name" value="PAS_3"/>
    <property type="match status" value="1"/>
</dbReference>
<name>A0A9X1SUW0_9ACTN</name>
<feature type="transmembrane region" description="Helical" evidence="6">
    <location>
        <begin position="21"/>
        <end position="43"/>
    </location>
</feature>
<dbReference type="InterPro" id="IPR052155">
    <property type="entry name" value="Biofilm_reg_signaling"/>
</dbReference>
<dbReference type="EC" id="2.7.7.65" evidence="10"/>
<dbReference type="InterPro" id="IPR035965">
    <property type="entry name" value="PAS-like_dom_sf"/>
</dbReference>
<dbReference type="AlphaFoldDB" id="A0A9X1SUW0"/>
<reference evidence="10" key="1">
    <citation type="submission" date="2021-11" db="EMBL/GenBank/DDBJ databases">
        <title>Streptomyces corallinus and Kineosporia corallina sp. nov., two new coral-derived marine actinobacteria.</title>
        <authorList>
            <person name="Buangrab K."/>
            <person name="Sutthacheep M."/>
            <person name="Yeemin T."/>
            <person name="Harunari E."/>
            <person name="Igarashi Y."/>
            <person name="Sripreechasak P."/>
            <person name="Kanchanasin P."/>
            <person name="Tanasupawat S."/>
            <person name="Phongsopitanun W."/>
        </authorList>
    </citation>
    <scope>NUCLEOTIDE SEQUENCE</scope>
    <source>
        <strain evidence="10">JCM 31032</strain>
    </source>
</reference>
<sequence>MSIADVRRAGGNQEATAGRPLAGAVALFAGCLLLGLGVSQFGIRFLRDPALHVSVWWPLSGFALVLLVRLRPRAWPLALIGLAAGQFFTNLNTYYHAPSDALGILTAALGETVVIAVLLRRAFRGPVLLNSPAAAGRFALCAASGVAFGATVFALVQDPFTFALWHGYFRSHGLGVLVISPLFLVALGPRELLAELRRRRLNLEWAAQALVLGLVTAGVFMNDQRVVPSVVCMIPLLWGGLRLGTLRAMGSLLLMAVLATVGTLRGVGPIVQEPPDAQTLAIQLVVAAVSIGTLAVVLAAEQKSALLRLAKAGSADLVEAERIAGLGSSTWDLKTGEIRWSDGLYAQLGQTRESMPPDAESYVEKIHPDDRGVLLAALARVDSGEIPNMECRLLRPDHSWRTVLLRNRVDQDPDGRPAIMRSTVLDVTAIREAEKALQQAHTQLSGVLNAVENVGIVGAATSTSLITFFSPAAERMLGWRAEELVGLHNPLVYLSPADAERAMATTGIDDPMIALGQELLLRGHDRRRWTLVRKDGTQFPAHVGLSIINAPDGTPETYIATIFDLSPVLRAEAELQESQDRFRLAFEFAPTAMATVSLDDADLGRIRQANPALCRFTGKSEPELLECSLADLMTPAHAEAAAADLRKLLAGGGDSTTGEWAFHRADGGELWGLLSTSVVRPTDGRPPYLITMIEDITARMQLTERLRHEASHDPLTGLPNRQVLRRQLEDALAQPPASGAVAVLYVDLDGFKAVNDGRGHATGDELLVQVADRIAACVRASDVVSRLGGDEFAVLLPRVNDLDTARAIGERIVTALALDFDIDGVPCRIGASIGIALSPPDSPRAGDAPDLLNAADEAMYQAKRAGKGRVEVSSR</sequence>
<dbReference type="SMART" id="SM00091">
    <property type="entry name" value="PAS"/>
    <property type="match status" value="3"/>
</dbReference>
<dbReference type="PANTHER" id="PTHR44757">
    <property type="entry name" value="DIGUANYLATE CYCLASE DGCP"/>
    <property type="match status" value="1"/>
</dbReference>
<dbReference type="SUPFAM" id="SSF55785">
    <property type="entry name" value="PYP-like sensor domain (PAS domain)"/>
    <property type="match status" value="3"/>
</dbReference>
<gene>
    <name evidence="10" type="ORF">LR394_14720</name>
</gene>
<feature type="transmembrane region" description="Helical" evidence="6">
    <location>
        <begin position="135"/>
        <end position="156"/>
    </location>
</feature>
<feature type="transmembrane region" description="Helical" evidence="6">
    <location>
        <begin position="49"/>
        <end position="68"/>
    </location>
</feature>
<dbReference type="PROSITE" id="PS50113">
    <property type="entry name" value="PAC"/>
    <property type="match status" value="3"/>
</dbReference>
<dbReference type="InterPro" id="IPR000700">
    <property type="entry name" value="PAS-assoc_C"/>
</dbReference>
<comment type="subcellular location">
    <subcellularLocation>
        <location evidence="1">Cell membrane</location>
        <topology evidence="1">Multi-pass membrane protein</topology>
    </subcellularLocation>
</comment>
<dbReference type="SUPFAM" id="SSF55073">
    <property type="entry name" value="Nucleotide cyclase"/>
    <property type="match status" value="1"/>
</dbReference>
<keyword evidence="10" id="KW-0808">Transferase</keyword>
<proteinExistence type="predicted"/>
<dbReference type="PANTHER" id="PTHR44757:SF2">
    <property type="entry name" value="BIOFILM ARCHITECTURE MAINTENANCE PROTEIN MBAA"/>
    <property type="match status" value="1"/>
</dbReference>
<dbReference type="InterPro" id="IPR001610">
    <property type="entry name" value="PAC"/>
</dbReference>
<protein>
    <submittedName>
        <fullName evidence="10">Diguanylate cyclase</fullName>
        <ecNumber evidence="10">2.7.7.65</ecNumber>
    </submittedName>
</protein>
<dbReference type="Proteomes" id="UP001138997">
    <property type="component" value="Unassembled WGS sequence"/>
</dbReference>
<keyword evidence="2" id="KW-1003">Cell membrane</keyword>
<dbReference type="Gene3D" id="3.30.450.20">
    <property type="entry name" value="PAS domain"/>
    <property type="match status" value="3"/>
</dbReference>
<evidence type="ECO:0000256" key="2">
    <source>
        <dbReference type="ARBA" id="ARBA00022475"/>
    </source>
</evidence>
<dbReference type="PROSITE" id="PS50112">
    <property type="entry name" value="PAS"/>
    <property type="match status" value="2"/>
</dbReference>
<dbReference type="InterPro" id="IPR013656">
    <property type="entry name" value="PAS_4"/>
</dbReference>
<feature type="domain" description="PAC" evidence="8">
    <location>
        <begin position="525"/>
        <end position="577"/>
    </location>
</feature>
<keyword evidence="10" id="KW-0548">Nucleotidyltransferase</keyword>
<comment type="caution">
    <text evidence="10">The sequence shown here is derived from an EMBL/GenBank/DDBJ whole genome shotgun (WGS) entry which is preliminary data.</text>
</comment>
<dbReference type="PROSITE" id="PS50887">
    <property type="entry name" value="GGDEF"/>
    <property type="match status" value="1"/>
</dbReference>
<dbReference type="GO" id="GO:0005886">
    <property type="term" value="C:plasma membrane"/>
    <property type="evidence" value="ECO:0007669"/>
    <property type="project" value="UniProtKB-SubCell"/>
</dbReference>
<dbReference type="Gene3D" id="3.30.70.270">
    <property type="match status" value="1"/>
</dbReference>
<feature type="transmembrane region" description="Helical" evidence="6">
    <location>
        <begin position="75"/>
        <end position="95"/>
    </location>
</feature>
<feature type="domain" description="PAC" evidence="8">
    <location>
        <begin position="656"/>
        <end position="708"/>
    </location>
</feature>
<dbReference type="Pfam" id="PF00990">
    <property type="entry name" value="GGDEF"/>
    <property type="match status" value="1"/>
</dbReference>
<dbReference type="GO" id="GO:0052621">
    <property type="term" value="F:diguanylate cyclase activity"/>
    <property type="evidence" value="ECO:0007669"/>
    <property type="project" value="UniProtKB-EC"/>
</dbReference>
<dbReference type="RefSeq" id="WP_231442091.1">
    <property type="nucleotide sequence ID" value="NZ_JAJOMB010000007.1"/>
</dbReference>
<keyword evidence="4 6" id="KW-1133">Transmembrane helix</keyword>
<dbReference type="NCBIfam" id="TIGR00254">
    <property type="entry name" value="GGDEF"/>
    <property type="match status" value="1"/>
</dbReference>
<dbReference type="FunFam" id="3.30.70.270:FF:000001">
    <property type="entry name" value="Diguanylate cyclase domain protein"/>
    <property type="match status" value="1"/>
</dbReference>
<evidence type="ECO:0000259" key="9">
    <source>
        <dbReference type="PROSITE" id="PS50887"/>
    </source>
</evidence>
<evidence type="ECO:0000256" key="5">
    <source>
        <dbReference type="ARBA" id="ARBA00023136"/>
    </source>
</evidence>
<dbReference type="CDD" id="cd01949">
    <property type="entry name" value="GGDEF"/>
    <property type="match status" value="1"/>
</dbReference>
<feature type="transmembrane region" description="Helical" evidence="6">
    <location>
        <begin position="201"/>
        <end position="220"/>
    </location>
</feature>
<feature type="domain" description="GGDEF" evidence="9">
    <location>
        <begin position="739"/>
        <end position="875"/>
    </location>
</feature>
<dbReference type="InterPro" id="IPR007895">
    <property type="entry name" value="MASE1"/>
</dbReference>
<evidence type="ECO:0000259" key="8">
    <source>
        <dbReference type="PROSITE" id="PS50113"/>
    </source>
</evidence>
<feature type="transmembrane region" description="Helical" evidence="6">
    <location>
        <begin position="168"/>
        <end position="189"/>
    </location>
</feature>
<dbReference type="Gene3D" id="2.10.70.100">
    <property type="match status" value="1"/>
</dbReference>
<feature type="domain" description="PAS" evidence="7">
    <location>
        <begin position="578"/>
        <end position="652"/>
    </location>
</feature>
<feature type="transmembrane region" description="Helical" evidence="6">
    <location>
        <begin position="280"/>
        <end position="300"/>
    </location>
</feature>
<dbReference type="EMBL" id="JAJOMB010000007">
    <property type="protein sequence ID" value="MCD5312160.1"/>
    <property type="molecule type" value="Genomic_DNA"/>
</dbReference>
<dbReference type="InterPro" id="IPR000014">
    <property type="entry name" value="PAS"/>
</dbReference>
<keyword evidence="11" id="KW-1185">Reference proteome</keyword>
<keyword evidence="3 6" id="KW-0812">Transmembrane</keyword>
<dbReference type="SMART" id="SM00267">
    <property type="entry name" value="GGDEF"/>
    <property type="match status" value="1"/>
</dbReference>
<keyword evidence="5 6" id="KW-0472">Membrane</keyword>
<evidence type="ECO:0000313" key="11">
    <source>
        <dbReference type="Proteomes" id="UP001138997"/>
    </source>
</evidence>
<dbReference type="InterPro" id="IPR013655">
    <property type="entry name" value="PAS_fold_3"/>
</dbReference>